<proteinExistence type="predicted"/>
<protein>
    <submittedName>
        <fullName evidence="1">Uncharacterized protein</fullName>
    </submittedName>
</protein>
<reference evidence="1" key="1">
    <citation type="submission" date="2019-04" db="EMBL/GenBank/DDBJ databases">
        <authorList>
            <person name="Alioto T."/>
            <person name="Alioto T."/>
        </authorList>
    </citation>
    <scope>NUCLEOTIDE SEQUENCE [LARGE SCALE GENOMIC DNA]</scope>
</reference>
<comment type="caution">
    <text evidence="1">The sequence shown here is derived from an EMBL/GenBank/DDBJ whole genome shotgun (WGS) entry which is preliminary data.</text>
</comment>
<dbReference type="EMBL" id="CABDUW010001064">
    <property type="protein sequence ID" value="VTJ78347.1"/>
    <property type="molecule type" value="Genomic_DNA"/>
</dbReference>
<feature type="non-terminal residue" evidence="1">
    <location>
        <position position="1"/>
    </location>
</feature>
<feature type="non-terminal residue" evidence="1">
    <location>
        <position position="60"/>
    </location>
</feature>
<gene>
    <name evidence="1" type="ORF">MONAX_5E025573</name>
</gene>
<evidence type="ECO:0000313" key="2">
    <source>
        <dbReference type="Proteomes" id="UP000335636"/>
    </source>
</evidence>
<sequence>TVVQCTFIMFGDELIYAYSHSTFVCPDFPQFDADRNEDEVFYDISMAVDSKLFPNKENAA</sequence>
<organism evidence="1 2">
    <name type="scientific">Marmota monax</name>
    <name type="common">Woodchuck</name>
    <dbReference type="NCBI Taxonomy" id="9995"/>
    <lineage>
        <taxon>Eukaryota</taxon>
        <taxon>Metazoa</taxon>
        <taxon>Chordata</taxon>
        <taxon>Craniata</taxon>
        <taxon>Vertebrata</taxon>
        <taxon>Euteleostomi</taxon>
        <taxon>Mammalia</taxon>
        <taxon>Eutheria</taxon>
        <taxon>Euarchontoglires</taxon>
        <taxon>Glires</taxon>
        <taxon>Rodentia</taxon>
        <taxon>Sciuromorpha</taxon>
        <taxon>Sciuridae</taxon>
        <taxon>Xerinae</taxon>
        <taxon>Marmotini</taxon>
        <taxon>Marmota</taxon>
    </lineage>
</organism>
<evidence type="ECO:0000313" key="1">
    <source>
        <dbReference type="EMBL" id="VTJ78347.1"/>
    </source>
</evidence>
<accession>A0A5E4C8U3</accession>
<dbReference type="AlphaFoldDB" id="A0A5E4C8U3"/>
<dbReference type="Proteomes" id="UP000335636">
    <property type="component" value="Unassembled WGS sequence"/>
</dbReference>
<name>A0A5E4C8U3_MARMO</name>
<keyword evidence="2" id="KW-1185">Reference proteome</keyword>